<evidence type="ECO:0000256" key="4">
    <source>
        <dbReference type="ARBA" id="ARBA00022729"/>
    </source>
</evidence>
<feature type="signal peptide" evidence="11">
    <location>
        <begin position="1"/>
        <end position="30"/>
    </location>
</feature>
<dbReference type="OrthoDB" id="726732at2759"/>
<organism evidence="12 13">
    <name type="scientific">Phaseolus vulgaris</name>
    <name type="common">Kidney bean</name>
    <name type="synonym">French bean</name>
    <dbReference type="NCBI Taxonomy" id="3885"/>
    <lineage>
        <taxon>Eukaryota</taxon>
        <taxon>Viridiplantae</taxon>
        <taxon>Streptophyta</taxon>
        <taxon>Embryophyta</taxon>
        <taxon>Tracheophyta</taxon>
        <taxon>Spermatophyta</taxon>
        <taxon>Magnoliopsida</taxon>
        <taxon>eudicotyledons</taxon>
        <taxon>Gunneridae</taxon>
        <taxon>Pentapetalae</taxon>
        <taxon>rosids</taxon>
        <taxon>fabids</taxon>
        <taxon>Fabales</taxon>
        <taxon>Fabaceae</taxon>
        <taxon>Papilionoideae</taxon>
        <taxon>50 kb inversion clade</taxon>
        <taxon>NPAAA clade</taxon>
        <taxon>indigoferoid/millettioid clade</taxon>
        <taxon>Phaseoleae</taxon>
        <taxon>Phaseolus</taxon>
    </lineage>
</organism>
<evidence type="ECO:0000256" key="1">
    <source>
        <dbReference type="ARBA" id="ARBA00004613"/>
    </source>
</evidence>
<dbReference type="FunFam" id="3.20.20.80:FF:000023">
    <property type="entry name" value="heparanase-like protein 3"/>
    <property type="match status" value="1"/>
</dbReference>
<accession>V7AY10</accession>
<keyword evidence="8" id="KW-0458">Lysosome</keyword>
<dbReference type="GO" id="GO:0004566">
    <property type="term" value="F:beta-glucuronidase activity"/>
    <property type="evidence" value="ECO:0007669"/>
    <property type="project" value="TreeGrafter"/>
</dbReference>
<dbReference type="Gramene" id="ESW10469">
    <property type="protein sequence ID" value="ESW10469"/>
    <property type="gene ID" value="PHAVU_009G212400g"/>
</dbReference>
<dbReference type="PANTHER" id="PTHR14363:SF17">
    <property type="entry name" value="HEPARANASE-LIKE PROTEIN 3"/>
    <property type="match status" value="1"/>
</dbReference>
<keyword evidence="5" id="KW-0378">Hydrolase</keyword>
<evidence type="ECO:0008006" key="14">
    <source>
        <dbReference type="Google" id="ProtNLM"/>
    </source>
</evidence>
<keyword evidence="3" id="KW-0964">Secreted</keyword>
<reference evidence="13" key="1">
    <citation type="journal article" date="2014" name="Nat. Genet.">
        <title>A reference genome for common bean and genome-wide analysis of dual domestications.</title>
        <authorList>
            <person name="Schmutz J."/>
            <person name="McClean P.E."/>
            <person name="Mamidi S."/>
            <person name="Wu G.A."/>
            <person name="Cannon S.B."/>
            <person name="Grimwood J."/>
            <person name="Jenkins J."/>
            <person name="Shu S."/>
            <person name="Song Q."/>
            <person name="Chavarro C."/>
            <person name="Torres-Torres M."/>
            <person name="Geffroy V."/>
            <person name="Moghaddam S.M."/>
            <person name="Gao D."/>
            <person name="Abernathy B."/>
            <person name="Barry K."/>
            <person name="Blair M."/>
            <person name="Brick M.A."/>
            <person name="Chovatia M."/>
            <person name="Gepts P."/>
            <person name="Goodstein D.M."/>
            <person name="Gonzales M."/>
            <person name="Hellsten U."/>
            <person name="Hyten D.L."/>
            <person name="Jia G."/>
            <person name="Kelly J.D."/>
            <person name="Kudrna D."/>
            <person name="Lee R."/>
            <person name="Richard M.M."/>
            <person name="Miklas P.N."/>
            <person name="Osorno J.M."/>
            <person name="Rodrigues J."/>
            <person name="Thareau V."/>
            <person name="Urrea C.A."/>
            <person name="Wang M."/>
            <person name="Yu Y."/>
            <person name="Zhang M."/>
            <person name="Wing R.A."/>
            <person name="Cregan P.B."/>
            <person name="Rokhsar D.S."/>
            <person name="Jackson S.A."/>
        </authorList>
    </citation>
    <scope>NUCLEOTIDE SEQUENCE [LARGE SCALE GENOMIC DNA]</scope>
    <source>
        <strain evidence="13">cv. G19833</strain>
    </source>
</reference>
<comment type="similarity">
    <text evidence="2">Belongs to the glycosyl hydrolase 79 family.</text>
</comment>
<dbReference type="InterPro" id="IPR017853">
    <property type="entry name" value="GH"/>
</dbReference>
<dbReference type="GO" id="GO:0009505">
    <property type="term" value="C:plant-type cell wall"/>
    <property type="evidence" value="ECO:0007669"/>
    <property type="project" value="TreeGrafter"/>
</dbReference>
<dbReference type="OMA" id="RMYLHCT"/>
<comment type="function">
    <text evidence="10">Endoglycosidase which is a cell surface and extracellular matrix-degrading enzyme. Cleaves heparan sulfate proteoglycans (HSPGs) into heparan sulfate side chains and core proteoglycans.</text>
</comment>
<evidence type="ECO:0000256" key="11">
    <source>
        <dbReference type="SAM" id="SignalP"/>
    </source>
</evidence>
<dbReference type="PhylomeDB" id="V7AY10"/>
<keyword evidence="4 11" id="KW-0732">Signal</keyword>
<evidence type="ECO:0000313" key="13">
    <source>
        <dbReference type="Proteomes" id="UP000000226"/>
    </source>
</evidence>
<dbReference type="STRING" id="3885.V7AY10"/>
<dbReference type="GO" id="GO:0005765">
    <property type="term" value="C:lysosomal membrane"/>
    <property type="evidence" value="ECO:0007669"/>
    <property type="project" value="UniProtKB-SubCell"/>
</dbReference>
<evidence type="ECO:0000256" key="10">
    <source>
        <dbReference type="ARBA" id="ARBA00055929"/>
    </source>
</evidence>
<dbReference type="Proteomes" id="UP000000226">
    <property type="component" value="Chromosome 9"/>
</dbReference>
<keyword evidence="13" id="KW-1185">Reference proteome</keyword>
<dbReference type="SUPFAM" id="SSF51445">
    <property type="entry name" value="(Trans)glycosidases"/>
    <property type="match status" value="1"/>
</dbReference>
<dbReference type="eggNOG" id="ENOG502QQST">
    <property type="taxonomic scope" value="Eukaryota"/>
</dbReference>
<dbReference type="AlphaFoldDB" id="V7AY10"/>
<evidence type="ECO:0000256" key="3">
    <source>
        <dbReference type="ARBA" id="ARBA00022525"/>
    </source>
</evidence>
<evidence type="ECO:0000256" key="6">
    <source>
        <dbReference type="ARBA" id="ARBA00023136"/>
    </source>
</evidence>
<proteinExistence type="inferred from homology"/>
<dbReference type="EMBL" id="CM002296">
    <property type="protein sequence ID" value="ESW10469.1"/>
    <property type="molecule type" value="Genomic_DNA"/>
</dbReference>
<feature type="chain" id="PRO_5004753724" description="Heparanase-like protein 3" evidence="11">
    <location>
        <begin position="31"/>
        <end position="536"/>
    </location>
</feature>
<gene>
    <name evidence="12" type="ORF">PHAVU_009G212400g</name>
</gene>
<keyword evidence="7" id="KW-0325">Glycoprotein</keyword>
<evidence type="ECO:0000256" key="2">
    <source>
        <dbReference type="ARBA" id="ARBA00009800"/>
    </source>
</evidence>
<evidence type="ECO:0000313" key="12">
    <source>
        <dbReference type="EMBL" id="ESW10469.1"/>
    </source>
</evidence>
<dbReference type="Gene3D" id="3.20.20.80">
    <property type="entry name" value="Glycosidases"/>
    <property type="match status" value="1"/>
</dbReference>
<dbReference type="Pfam" id="PF03662">
    <property type="entry name" value="Glyco_hydro_79n"/>
    <property type="match status" value="1"/>
</dbReference>
<keyword evidence="6" id="KW-0472">Membrane</keyword>
<evidence type="ECO:0000256" key="8">
    <source>
        <dbReference type="ARBA" id="ARBA00023228"/>
    </source>
</evidence>
<sequence>MGSRIQLLGLCLWFHFACFIFIFGSRVAVGGDATVKGTVAIDDKAVIGTTDADFVCATLDWWPPQKCDYGKCSWGLASLLNLDLNNKIFLNAVKAFSPLKLRLGGSLQDKLTYGTDDYHQPCTPFVKKDSEMFGFTQGCLPVKRWDELHNFFEKAGAKIIFGLNALAGKSIHGGSATGPWNSTNAESFIRYNVRNGYTIYGWELGNELSGSGVGTSITADQYASDFATLRDVVYTAYKEIDSKPLVIAPGGFFDATWFREFISKSGKALDVVSHHIYNLGPGVDEHLVEKILDPSFLDMEASTFSGLKNILASTGTSATAWVGESGGAYNSGHHLVSDAFVYSFWYLDQLGMSAAYNTKTYCRQSLIGGNYGLLNTTNFLPNPDYYSALLWHRLMGRNVLSTTFSGTKMIRAYAHCAKQSKGITVLLINLDGNTSVEADVTFDNNAKSLRKMFSHSNMMELPLASETAREEYHLTPQDGNIHSQIMVLNGKPLRVNSAGDIPPLDPIYVNSSEPINVAPFSIVFAHLPHVVVTACG</sequence>
<dbReference type="SMR" id="V7AY10"/>
<dbReference type="GO" id="GO:0005576">
    <property type="term" value="C:extracellular region"/>
    <property type="evidence" value="ECO:0007669"/>
    <property type="project" value="UniProtKB-SubCell"/>
</dbReference>
<evidence type="ECO:0000256" key="9">
    <source>
        <dbReference type="ARBA" id="ARBA00023765"/>
    </source>
</evidence>
<dbReference type="InterPro" id="IPR005199">
    <property type="entry name" value="Glyco_hydro_79"/>
</dbReference>
<name>V7AY10_PHAVU</name>
<comment type="subcellular location">
    <subcellularLocation>
        <location evidence="9">Lysosome membrane</location>
        <topology evidence="9">Peripheral membrane protein</topology>
    </subcellularLocation>
    <subcellularLocation>
        <location evidence="1">Secreted</location>
    </subcellularLocation>
</comment>
<evidence type="ECO:0000256" key="7">
    <source>
        <dbReference type="ARBA" id="ARBA00023180"/>
    </source>
</evidence>
<protein>
    <recommendedName>
        <fullName evidence="14">Heparanase-like protein 3</fullName>
    </recommendedName>
</protein>
<evidence type="ECO:0000256" key="5">
    <source>
        <dbReference type="ARBA" id="ARBA00022801"/>
    </source>
</evidence>
<dbReference type="PANTHER" id="PTHR14363">
    <property type="entry name" value="HEPARANASE-RELATED"/>
    <property type="match status" value="1"/>
</dbReference>